<reference evidence="3" key="1">
    <citation type="submission" date="2020-11" db="EMBL/GenBank/DDBJ databases">
        <title>Azospira restricta DSM 18626 genome sequence.</title>
        <authorList>
            <person name="Moe W.M."/>
        </authorList>
    </citation>
    <scope>NUCLEOTIDE SEQUENCE</scope>
    <source>
        <strain evidence="3">DSM 18626</strain>
    </source>
</reference>
<sequence length="208" mass="21801">MRRRTFVAFAAAALLAGCGRKPKLAALPAGATVLAFGDSVTYGTGAAPGEDWPTRLAARSGWRIVNAGVPGDTAEAGRQRIGPLLDEHRPALVIVEIGGNDFLRRRPQAAVKEDLRAIVAAARAAGAQVVLVAVPELSLLGAVTRKPSDAPIYAELGDEEKLPVVADVFADTLGDPALRADAIHPNAHGYERMAGELHAALRRLGLLR</sequence>
<protein>
    <submittedName>
        <fullName evidence="3">Arylesterase</fullName>
    </submittedName>
</protein>
<evidence type="ECO:0000256" key="1">
    <source>
        <dbReference type="SAM" id="SignalP"/>
    </source>
</evidence>
<organism evidence="3 4">
    <name type="scientific">Azospira restricta</name>
    <dbReference type="NCBI Taxonomy" id="404405"/>
    <lineage>
        <taxon>Bacteria</taxon>
        <taxon>Pseudomonadati</taxon>
        <taxon>Pseudomonadota</taxon>
        <taxon>Betaproteobacteria</taxon>
        <taxon>Rhodocyclales</taxon>
        <taxon>Rhodocyclaceae</taxon>
        <taxon>Azospira</taxon>
    </lineage>
</organism>
<evidence type="ECO:0000259" key="2">
    <source>
        <dbReference type="Pfam" id="PF13472"/>
    </source>
</evidence>
<dbReference type="PROSITE" id="PS51257">
    <property type="entry name" value="PROKAR_LIPOPROTEIN"/>
    <property type="match status" value="1"/>
</dbReference>
<dbReference type="Proteomes" id="UP000663444">
    <property type="component" value="Chromosome"/>
</dbReference>
<dbReference type="GO" id="GO:0004622">
    <property type="term" value="F:phosphatidylcholine lysophospholipase activity"/>
    <property type="evidence" value="ECO:0007669"/>
    <property type="project" value="TreeGrafter"/>
</dbReference>
<dbReference type="KEGG" id="ares:IWH25_05080"/>
<keyword evidence="4" id="KW-1185">Reference proteome</keyword>
<dbReference type="InterPro" id="IPR036514">
    <property type="entry name" value="SGNH_hydro_sf"/>
</dbReference>
<dbReference type="RefSeq" id="WP_203388251.1">
    <property type="nucleotide sequence ID" value="NZ_CP064781.1"/>
</dbReference>
<dbReference type="Pfam" id="PF13472">
    <property type="entry name" value="Lipase_GDSL_2"/>
    <property type="match status" value="1"/>
</dbReference>
<dbReference type="EMBL" id="CP064781">
    <property type="protein sequence ID" value="QRJ64725.1"/>
    <property type="molecule type" value="Genomic_DNA"/>
</dbReference>
<feature type="domain" description="SGNH hydrolase-type esterase" evidence="2">
    <location>
        <begin position="35"/>
        <end position="192"/>
    </location>
</feature>
<gene>
    <name evidence="3" type="ORF">IWH25_05080</name>
</gene>
<name>A0A974Y4Q0_9RHOO</name>
<dbReference type="SUPFAM" id="SSF52266">
    <property type="entry name" value="SGNH hydrolase"/>
    <property type="match status" value="1"/>
</dbReference>
<dbReference type="InterPro" id="IPR013830">
    <property type="entry name" value="SGNH_hydro"/>
</dbReference>
<evidence type="ECO:0000313" key="4">
    <source>
        <dbReference type="Proteomes" id="UP000663444"/>
    </source>
</evidence>
<accession>A0A974Y4Q0</accession>
<keyword evidence="1" id="KW-0732">Signal</keyword>
<evidence type="ECO:0000313" key="3">
    <source>
        <dbReference type="EMBL" id="QRJ64725.1"/>
    </source>
</evidence>
<proteinExistence type="predicted"/>
<dbReference type="PANTHER" id="PTHR30383:SF24">
    <property type="entry name" value="THIOESTERASE 1_PROTEASE 1_LYSOPHOSPHOLIPASE L1"/>
    <property type="match status" value="1"/>
</dbReference>
<dbReference type="PANTHER" id="PTHR30383">
    <property type="entry name" value="THIOESTERASE 1/PROTEASE 1/LYSOPHOSPHOLIPASE L1"/>
    <property type="match status" value="1"/>
</dbReference>
<dbReference type="InterPro" id="IPR051532">
    <property type="entry name" value="Ester_Hydrolysis_Enzymes"/>
</dbReference>
<dbReference type="AlphaFoldDB" id="A0A974Y4Q0"/>
<feature type="chain" id="PRO_5036741980" evidence="1">
    <location>
        <begin position="26"/>
        <end position="208"/>
    </location>
</feature>
<feature type="signal peptide" evidence="1">
    <location>
        <begin position="1"/>
        <end position="25"/>
    </location>
</feature>
<dbReference type="Gene3D" id="3.40.50.1110">
    <property type="entry name" value="SGNH hydrolase"/>
    <property type="match status" value="1"/>
</dbReference>